<evidence type="ECO:0000313" key="2">
    <source>
        <dbReference type="Proteomes" id="UP000485058"/>
    </source>
</evidence>
<name>A0A699YW28_HAELA</name>
<dbReference type="Proteomes" id="UP000485058">
    <property type="component" value="Unassembled WGS sequence"/>
</dbReference>
<evidence type="ECO:0000313" key="1">
    <source>
        <dbReference type="EMBL" id="GFH13930.1"/>
    </source>
</evidence>
<keyword evidence="2" id="KW-1185">Reference proteome</keyword>
<proteinExistence type="predicted"/>
<accession>A0A699YW28</accession>
<gene>
    <name evidence="1" type="ORF">HaLaN_09897</name>
</gene>
<reference evidence="1 2" key="1">
    <citation type="submission" date="2020-02" db="EMBL/GenBank/DDBJ databases">
        <title>Draft genome sequence of Haematococcus lacustris strain NIES-144.</title>
        <authorList>
            <person name="Morimoto D."/>
            <person name="Nakagawa S."/>
            <person name="Yoshida T."/>
            <person name="Sawayama S."/>
        </authorList>
    </citation>
    <scope>NUCLEOTIDE SEQUENCE [LARGE SCALE GENOMIC DNA]</scope>
    <source>
        <strain evidence="1 2">NIES-144</strain>
    </source>
</reference>
<dbReference type="AlphaFoldDB" id="A0A699YW28"/>
<sequence length="67" mass="7196">MVLGDELRKVSDADDDSDYDAAMLEGDMLSDDDVLDPDDDVATPVRRAPAVDDYCDKAVANGGAYQL</sequence>
<protein>
    <submittedName>
        <fullName evidence="1">Uncharacterized protein</fullName>
    </submittedName>
</protein>
<organism evidence="1 2">
    <name type="scientific">Haematococcus lacustris</name>
    <name type="common">Green alga</name>
    <name type="synonym">Haematococcus pluvialis</name>
    <dbReference type="NCBI Taxonomy" id="44745"/>
    <lineage>
        <taxon>Eukaryota</taxon>
        <taxon>Viridiplantae</taxon>
        <taxon>Chlorophyta</taxon>
        <taxon>core chlorophytes</taxon>
        <taxon>Chlorophyceae</taxon>
        <taxon>CS clade</taxon>
        <taxon>Chlamydomonadales</taxon>
        <taxon>Haematococcaceae</taxon>
        <taxon>Haematococcus</taxon>
    </lineage>
</organism>
<comment type="caution">
    <text evidence="1">The sequence shown here is derived from an EMBL/GenBank/DDBJ whole genome shotgun (WGS) entry which is preliminary data.</text>
</comment>
<dbReference type="EMBL" id="BLLF01000668">
    <property type="protein sequence ID" value="GFH13930.1"/>
    <property type="molecule type" value="Genomic_DNA"/>
</dbReference>
<feature type="non-terminal residue" evidence="1">
    <location>
        <position position="1"/>
    </location>
</feature>